<dbReference type="EMBL" id="RBNR01000248">
    <property type="protein sequence ID" value="RML41689.1"/>
    <property type="molecule type" value="Genomic_DNA"/>
</dbReference>
<reference evidence="1 2" key="1">
    <citation type="submission" date="2018-08" db="EMBL/GenBank/DDBJ databases">
        <title>Recombination of ecologically and evolutionarily significant loci maintains genetic cohesion in the Pseudomonas syringae species complex.</title>
        <authorList>
            <person name="Dillon M."/>
            <person name="Thakur S."/>
            <person name="Almeida R.N.D."/>
            <person name="Weir B.S."/>
            <person name="Guttman D.S."/>
        </authorList>
    </citation>
    <scope>NUCLEOTIDE SEQUENCE [LARGE SCALE GENOMIC DNA]</scope>
    <source>
        <strain evidence="1 2">ICMP 3883</strain>
    </source>
</reference>
<dbReference type="AlphaFoldDB" id="A0A3M2VQY8"/>
<dbReference type="Proteomes" id="UP000280292">
    <property type="component" value="Unassembled WGS sequence"/>
</dbReference>
<name>A0A3M2VQY8_PSESI</name>
<accession>A0A3M2VQY8</accession>
<evidence type="ECO:0000313" key="2">
    <source>
        <dbReference type="Proteomes" id="UP000280292"/>
    </source>
</evidence>
<comment type="caution">
    <text evidence="1">The sequence shown here is derived from an EMBL/GenBank/DDBJ whole genome shotgun (WGS) entry which is preliminary data.</text>
</comment>
<protein>
    <submittedName>
        <fullName evidence="1">Uncharacterized protein</fullName>
    </submittedName>
</protein>
<sequence length="131" mass="14807">MTIGQKNQSTGQHQIIGRVIWRVIMECEMNVFRVAALIVASLIVSSCASKPKTEYEKKIEAIPMPATEAERVEQCRAVQDLARSAFIDDVLHDAQRTDAGPGFPIYDESVYPALMRRHRAMNCPSFNLLKW</sequence>
<organism evidence="1 2">
    <name type="scientific">Pseudomonas syringae pv. ribicola</name>
    <dbReference type="NCBI Taxonomy" id="55398"/>
    <lineage>
        <taxon>Bacteria</taxon>
        <taxon>Pseudomonadati</taxon>
        <taxon>Pseudomonadota</taxon>
        <taxon>Gammaproteobacteria</taxon>
        <taxon>Pseudomonadales</taxon>
        <taxon>Pseudomonadaceae</taxon>
        <taxon>Pseudomonas</taxon>
    </lineage>
</organism>
<proteinExistence type="predicted"/>
<evidence type="ECO:0000313" key="1">
    <source>
        <dbReference type="EMBL" id="RML41689.1"/>
    </source>
</evidence>
<gene>
    <name evidence="1" type="ORF">ALQ95_101366</name>
</gene>